<dbReference type="GO" id="GO:0003676">
    <property type="term" value="F:nucleic acid binding"/>
    <property type="evidence" value="ECO:0007669"/>
    <property type="project" value="InterPro"/>
</dbReference>
<dbReference type="SUPFAM" id="SSF53098">
    <property type="entry name" value="Ribonuclease H-like"/>
    <property type="match status" value="1"/>
</dbReference>
<reference evidence="2" key="1">
    <citation type="journal article" date="2018" name="Proc. Natl. Acad. Sci. U.S.A.">
        <title>Linking secondary metabolites to gene clusters through genome sequencing of six diverse Aspergillus species.</title>
        <authorList>
            <person name="Kaerboelling I."/>
            <person name="Vesth T.C."/>
            <person name="Frisvad J.C."/>
            <person name="Nybo J.L."/>
            <person name="Theobald S."/>
            <person name="Kuo A."/>
            <person name="Bowyer P."/>
            <person name="Matsuda Y."/>
            <person name="Mondo S."/>
            <person name="Lyhne E.K."/>
            <person name="Kogle M.E."/>
            <person name="Clum A."/>
            <person name="Lipzen A."/>
            <person name="Salamov A."/>
            <person name="Ngan C.Y."/>
            <person name="Daum C."/>
            <person name="Chiniquy J."/>
            <person name="Barry K."/>
            <person name="LaButti K."/>
            <person name="Haridas S."/>
            <person name="Simmons B.A."/>
            <person name="Magnuson J.K."/>
            <person name="Mortensen U.H."/>
            <person name="Larsen T.O."/>
            <person name="Grigoriev I.V."/>
            <person name="Baker S.E."/>
            <person name="Andersen M.R."/>
        </authorList>
    </citation>
    <scope>NUCLEOTIDE SEQUENCE [LARGE SCALE GENOMIC DNA]</scope>
    <source>
        <strain evidence="2">IBT 16806</strain>
    </source>
</reference>
<evidence type="ECO:0000313" key="2">
    <source>
        <dbReference type="Proteomes" id="UP000234474"/>
    </source>
</evidence>
<comment type="caution">
    <text evidence="1">The sequence shown here is derived from an EMBL/GenBank/DDBJ whole genome shotgun (WGS) entry which is preliminary data.</text>
</comment>
<gene>
    <name evidence="1" type="ORF">P174DRAFT_344431</name>
</gene>
<dbReference type="STRING" id="1392255.A0A2I1C0K2"/>
<name>A0A2I1C0K2_ASPN1</name>
<accession>A0A2I1C0K2</accession>
<evidence type="ECO:0000313" key="1">
    <source>
        <dbReference type="EMBL" id="PKX91121.1"/>
    </source>
</evidence>
<dbReference type="Proteomes" id="UP000234474">
    <property type="component" value="Unassembled WGS sequence"/>
</dbReference>
<dbReference type="InterPro" id="IPR036397">
    <property type="entry name" value="RNaseH_sf"/>
</dbReference>
<organism evidence="1 2">
    <name type="scientific">Aspergillus novofumigatus (strain IBT 16806)</name>
    <dbReference type="NCBI Taxonomy" id="1392255"/>
    <lineage>
        <taxon>Eukaryota</taxon>
        <taxon>Fungi</taxon>
        <taxon>Dikarya</taxon>
        <taxon>Ascomycota</taxon>
        <taxon>Pezizomycotina</taxon>
        <taxon>Eurotiomycetes</taxon>
        <taxon>Eurotiomycetidae</taxon>
        <taxon>Eurotiales</taxon>
        <taxon>Aspergillaceae</taxon>
        <taxon>Aspergillus</taxon>
        <taxon>Aspergillus subgen. Fumigati</taxon>
    </lineage>
</organism>
<dbReference type="GeneID" id="36529036"/>
<dbReference type="EMBL" id="MSZS01000007">
    <property type="protein sequence ID" value="PKX91121.1"/>
    <property type="molecule type" value="Genomic_DNA"/>
</dbReference>
<dbReference type="RefSeq" id="XP_024679716.1">
    <property type="nucleotide sequence ID" value="XM_024821710.1"/>
</dbReference>
<dbReference type="AlphaFoldDB" id="A0A2I1C0K2"/>
<dbReference type="InterPro" id="IPR012337">
    <property type="entry name" value="RNaseH-like_sf"/>
</dbReference>
<sequence length="74" mass="8260">MIFLDSQAAIKVIDSTQILGQQIISKVVKKWDELWRLNVSVTVHWALLIRGIKGNDLADKAAKEATGWSLKSLV</sequence>
<feature type="non-terminal residue" evidence="1">
    <location>
        <position position="74"/>
    </location>
</feature>
<dbReference type="VEuPathDB" id="FungiDB:P174DRAFT_344431"/>
<keyword evidence="2" id="KW-1185">Reference proteome</keyword>
<protein>
    <submittedName>
        <fullName evidence="1">Uncharacterized protein</fullName>
    </submittedName>
</protein>
<dbReference type="Gene3D" id="3.30.420.10">
    <property type="entry name" value="Ribonuclease H-like superfamily/Ribonuclease H"/>
    <property type="match status" value="1"/>
</dbReference>
<proteinExistence type="predicted"/>
<dbReference type="OrthoDB" id="4509585at2759"/>